<organism evidence="10 11">
    <name type="scientific">Cardiocondyla obscurior</name>
    <dbReference type="NCBI Taxonomy" id="286306"/>
    <lineage>
        <taxon>Eukaryota</taxon>
        <taxon>Metazoa</taxon>
        <taxon>Ecdysozoa</taxon>
        <taxon>Arthropoda</taxon>
        <taxon>Hexapoda</taxon>
        <taxon>Insecta</taxon>
        <taxon>Pterygota</taxon>
        <taxon>Neoptera</taxon>
        <taxon>Endopterygota</taxon>
        <taxon>Hymenoptera</taxon>
        <taxon>Apocrita</taxon>
        <taxon>Aculeata</taxon>
        <taxon>Formicoidea</taxon>
        <taxon>Formicidae</taxon>
        <taxon>Myrmicinae</taxon>
        <taxon>Cardiocondyla</taxon>
    </lineage>
</organism>
<evidence type="ECO:0000256" key="6">
    <source>
        <dbReference type="ARBA" id="ARBA00022989"/>
    </source>
</evidence>
<evidence type="ECO:0000256" key="2">
    <source>
        <dbReference type="ARBA" id="ARBA00022475"/>
    </source>
</evidence>
<dbReference type="GO" id="GO:0005549">
    <property type="term" value="F:odorant binding"/>
    <property type="evidence" value="ECO:0007669"/>
    <property type="project" value="InterPro"/>
</dbReference>
<sequence>MYFALILNGYLGTEIKDHNNHIFTTVYDVSWYLAPLHIQKMLLFLLQRGTKEYFINICGLVQGSLQTVATFISSSVSYFLFLYAVSQN</sequence>
<dbReference type="Pfam" id="PF02949">
    <property type="entry name" value="7tm_6"/>
    <property type="match status" value="1"/>
</dbReference>
<keyword evidence="2" id="KW-1003">Cell membrane</keyword>
<keyword evidence="9" id="KW-0807">Transducer</keyword>
<gene>
    <name evidence="10" type="ORF">PUN28_014510</name>
</gene>
<keyword evidence="3" id="KW-0716">Sensory transduction</keyword>
<comment type="caution">
    <text evidence="10">The sequence shown here is derived from an EMBL/GenBank/DDBJ whole genome shotgun (WGS) entry which is preliminary data.</text>
</comment>
<dbReference type="PANTHER" id="PTHR21137">
    <property type="entry name" value="ODORANT RECEPTOR"/>
    <property type="match status" value="1"/>
</dbReference>
<reference evidence="10 11" key="1">
    <citation type="submission" date="2023-03" db="EMBL/GenBank/DDBJ databases">
        <title>High recombination rates correlate with genetic variation in Cardiocondyla obscurior ants.</title>
        <authorList>
            <person name="Errbii M."/>
        </authorList>
    </citation>
    <scope>NUCLEOTIDE SEQUENCE [LARGE SCALE GENOMIC DNA]</scope>
    <source>
        <strain evidence="10">Alpha-2009</strain>
        <tissue evidence="10">Whole body</tissue>
    </source>
</reference>
<evidence type="ECO:0000256" key="5">
    <source>
        <dbReference type="ARBA" id="ARBA00022725"/>
    </source>
</evidence>
<evidence type="ECO:0000313" key="11">
    <source>
        <dbReference type="Proteomes" id="UP001430953"/>
    </source>
</evidence>
<comment type="subcellular location">
    <subcellularLocation>
        <location evidence="1">Cell membrane</location>
        <topology evidence="1">Multi-pass membrane protein</topology>
    </subcellularLocation>
</comment>
<evidence type="ECO:0000313" key="10">
    <source>
        <dbReference type="EMBL" id="KAL0109484.1"/>
    </source>
</evidence>
<keyword evidence="11" id="KW-1185">Reference proteome</keyword>
<keyword evidence="7" id="KW-0472">Membrane</keyword>
<evidence type="ECO:0000256" key="1">
    <source>
        <dbReference type="ARBA" id="ARBA00004651"/>
    </source>
</evidence>
<dbReference type="GO" id="GO:0007165">
    <property type="term" value="P:signal transduction"/>
    <property type="evidence" value="ECO:0007669"/>
    <property type="project" value="UniProtKB-KW"/>
</dbReference>
<keyword evidence="5" id="KW-0552">Olfaction</keyword>
<dbReference type="AlphaFoldDB" id="A0AAW2F4C4"/>
<keyword evidence="8" id="KW-0675">Receptor</keyword>
<evidence type="ECO:0000256" key="4">
    <source>
        <dbReference type="ARBA" id="ARBA00022692"/>
    </source>
</evidence>
<dbReference type="InterPro" id="IPR004117">
    <property type="entry name" value="7tm6_olfct_rcpt"/>
</dbReference>
<keyword evidence="4" id="KW-0812">Transmembrane</keyword>
<dbReference type="PANTHER" id="PTHR21137:SF35">
    <property type="entry name" value="ODORANT RECEPTOR 19A-RELATED"/>
    <property type="match status" value="1"/>
</dbReference>
<dbReference type="GO" id="GO:0005886">
    <property type="term" value="C:plasma membrane"/>
    <property type="evidence" value="ECO:0007669"/>
    <property type="project" value="UniProtKB-SubCell"/>
</dbReference>
<accession>A0AAW2F4C4</accession>
<dbReference type="Proteomes" id="UP001430953">
    <property type="component" value="Unassembled WGS sequence"/>
</dbReference>
<name>A0AAW2F4C4_9HYME</name>
<evidence type="ECO:0000256" key="9">
    <source>
        <dbReference type="ARBA" id="ARBA00023224"/>
    </source>
</evidence>
<evidence type="ECO:0000256" key="8">
    <source>
        <dbReference type="ARBA" id="ARBA00023170"/>
    </source>
</evidence>
<proteinExistence type="predicted"/>
<protein>
    <submittedName>
        <fullName evidence="10">Uncharacterized protein</fullName>
    </submittedName>
</protein>
<keyword evidence="6" id="KW-1133">Transmembrane helix</keyword>
<dbReference type="EMBL" id="JADYXP020000015">
    <property type="protein sequence ID" value="KAL0109484.1"/>
    <property type="molecule type" value="Genomic_DNA"/>
</dbReference>
<evidence type="ECO:0000256" key="3">
    <source>
        <dbReference type="ARBA" id="ARBA00022606"/>
    </source>
</evidence>
<evidence type="ECO:0000256" key="7">
    <source>
        <dbReference type="ARBA" id="ARBA00023136"/>
    </source>
</evidence>
<dbReference type="GO" id="GO:0004984">
    <property type="term" value="F:olfactory receptor activity"/>
    <property type="evidence" value="ECO:0007669"/>
    <property type="project" value="InterPro"/>
</dbReference>